<dbReference type="GO" id="GO:0004534">
    <property type="term" value="F:5'-3' RNA exonuclease activity"/>
    <property type="evidence" value="ECO:0007669"/>
    <property type="project" value="TreeGrafter"/>
</dbReference>
<comment type="caution">
    <text evidence="2">The sequence shown here is derived from an EMBL/GenBank/DDBJ whole genome shotgun (WGS) entry which is preliminary data.</text>
</comment>
<reference evidence="2 3" key="1">
    <citation type="submission" date="2017-10" db="EMBL/GenBank/DDBJ databases">
        <title>Draft genome of Longibacter Salinarum.</title>
        <authorList>
            <person name="Goh K.M."/>
            <person name="Shamsir M.S."/>
            <person name="Lim S.W."/>
        </authorList>
    </citation>
    <scope>NUCLEOTIDE SEQUENCE [LARGE SCALE GENOMIC DNA]</scope>
    <source>
        <strain evidence="2 3">KCTC 52045</strain>
    </source>
</reference>
<evidence type="ECO:0000259" key="1">
    <source>
        <dbReference type="SMART" id="SM00481"/>
    </source>
</evidence>
<name>A0A2A8D310_9BACT</name>
<proteinExistence type="predicted"/>
<dbReference type="InterPro" id="IPR003141">
    <property type="entry name" value="Pol/His_phosphatase_N"/>
</dbReference>
<dbReference type="EMBL" id="PDEQ01000001">
    <property type="protein sequence ID" value="PEN15339.1"/>
    <property type="molecule type" value="Genomic_DNA"/>
</dbReference>
<sequence>MRRIFADLHTHTHRSDGVLSPTALIEKAAERGLKVVAITDHDTIAGLEEGRVAAEKHGLELLPGVELTVTISDNVVHLLGYAFDPSNDRLRTYLDAFSDGRRGRMQAMIDRLQDQGVTVTLDEVEDEAGPTAALGRPHLARILCRKGHAEGMQEAFDCYIGNDAPAYVAAPGRPAREAVDVIHEAGGFVSIAHPGQWMSGHVMRNLQRAGVDAIECISPSHPDYLVDYYKTKVQSSGLLMTGGSDYHGGSERRDERLGRLGLSEREWRPIARRWRGDGR</sequence>
<dbReference type="RefSeq" id="WP_098074238.1">
    <property type="nucleotide sequence ID" value="NZ_PDEQ01000001.1"/>
</dbReference>
<dbReference type="OrthoDB" id="9804333at2"/>
<dbReference type="Gene3D" id="3.20.20.140">
    <property type="entry name" value="Metal-dependent hydrolases"/>
    <property type="match status" value="1"/>
</dbReference>
<feature type="domain" description="Polymerase/histidinol phosphatase N-terminal" evidence="1">
    <location>
        <begin position="6"/>
        <end position="71"/>
    </location>
</feature>
<accession>A0A2A8D310</accession>
<dbReference type="SMART" id="SM00481">
    <property type="entry name" value="POLIIIAc"/>
    <property type="match status" value="1"/>
</dbReference>
<dbReference type="GO" id="GO:0035312">
    <property type="term" value="F:5'-3' DNA exonuclease activity"/>
    <property type="evidence" value="ECO:0007669"/>
    <property type="project" value="TreeGrafter"/>
</dbReference>
<dbReference type="AlphaFoldDB" id="A0A2A8D310"/>
<dbReference type="CDD" id="cd07438">
    <property type="entry name" value="PHP_HisPPase_AMP"/>
    <property type="match status" value="1"/>
</dbReference>
<dbReference type="InterPro" id="IPR052018">
    <property type="entry name" value="PHP_domain"/>
</dbReference>
<dbReference type="Pfam" id="PF02811">
    <property type="entry name" value="PHP"/>
    <property type="match status" value="1"/>
</dbReference>
<dbReference type="PANTHER" id="PTHR42924:SF3">
    <property type="entry name" value="POLYMERASE_HISTIDINOL PHOSPHATASE N-TERMINAL DOMAIN-CONTAINING PROTEIN"/>
    <property type="match status" value="1"/>
</dbReference>
<dbReference type="InterPro" id="IPR004013">
    <property type="entry name" value="PHP_dom"/>
</dbReference>
<evidence type="ECO:0000313" key="2">
    <source>
        <dbReference type="EMBL" id="PEN15339.1"/>
    </source>
</evidence>
<dbReference type="SUPFAM" id="SSF89550">
    <property type="entry name" value="PHP domain-like"/>
    <property type="match status" value="1"/>
</dbReference>
<protein>
    <submittedName>
        <fullName evidence="2">Phosphoesterase</fullName>
    </submittedName>
</protein>
<dbReference type="Proteomes" id="UP000220102">
    <property type="component" value="Unassembled WGS sequence"/>
</dbReference>
<organism evidence="2 3">
    <name type="scientific">Longibacter salinarum</name>
    <dbReference type="NCBI Taxonomy" id="1850348"/>
    <lineage>
        <taxon>Bacteria</taxon>
        <taxon>Pseudomonadati</taxon>
        <taxon>Rhodothermota</taxon>
        <taxon>Rhodothermia</taxon>
        <taxon>Rhodothermales</taxon>
        <taxon>Salisaetaceae</taxon>
        <taxon>Longibacter</taxon>
    </lineage>
</organism>
<evidence type="ECO:0000313" key="3">
    <source>
        <dbReference type="Proteomes" id="UP000220102"/>
    </source>
</evidence>
<gene>
    <name evidence="2" type="ORF">CRI94_03425</name>
</gene>
<dbReference type="PANTHER" id="PTHR42924">
    <property type="entry name" value="EXONUCLEASE"/>
    <property type="match status" value="1"/>
</dbReference>
<dbReference type="InterPro" id="IPR016195">
    <property type="entry name" value="Pol/histidinol_Pase-like"/>
</dbReference>
<dbReference type="Gene3D" id="1.10.150.650">
    <property type="match status" value="1"/>
</dbReference>
<keyword evidence="3" id="KW-1185">Reference proteome</keyword>